<dbReference type="RefSeq" id="WP_147820569.1">
    <property type="nucleotide sequence ID" value="NZ_BPRA01000017.1"/>
</dbReference>
<proteinExistence type="predicted"/>
<comment type="caution">
    <text evidence="3">The sequence shown here is derived from an EMBL/GenBank/DDBJ whole genome shotgun (WGS) entry which is preliminary data.</text>
</comment>
<evidence type="ECO:0000313" key="3">
    <source>
        <dbReference type="EMBL" id="GJE57071.1"/>
    </source>
</evidence>
<protein>
    <recommendedName>
        <fullName evidence="2">PilZ domain-containing protein</fullName>
    </recommendedName>
</protein>
<accession>A0ABQ4TPZ1</accession>
<gene>
    <name evidence="3" type="ORF">EKPJFOCH_3582</name>
</gene>
<sequence>MPGEALIRSLGTSGGAGTGSSAAADTIVLERRSEARTPTNWIGLILLRDGTEIPCTVKDVSKSGARLGLPDTVVLPDAFQLKVVGYAFLLRVRLVWRSGHCAGVRIERFGKAPPPAPAPEEPKAPAKPAESYIVRGRRISRFSPR</sequence>
<reference evidence="3" key="1">
    <citation type="journal article" date="2021" name="Front. Microbiol.">
        <title>Comprehensive Comparative Genomics and Phenotyping of Methylobacterium Species.</title>
        <authorList>
            <person name="Alessa O."/>
            <person name="Ogura Y."/>
            <person name="Fujitani Y."/>
            <person name="Takami H."/>
            <person name="Hayashi T."/>
            <person name="Sahin N."/>
            <person name="Tani A."/>
        </authorList>
    </citation>
    <scope>NUCLEOTIDE SEQUENCE</scope>
    <source>
        <strain evidence="3">DSM 23674</strain>
    </source>
</reference>
<feature type="domain" description="PilZ" evidence="2">
    <location>
        <begin position="30"/>
        <end position="107"/>
    </location>
</feature>
<dbReference type="Pfam" id="PF07238">
    <property type="entry name" value="PilZ"/>
    <property type="match status" value="1"/>
</dbReference>
<evidence type="ECO:0000313" key="4">
    <source>
        <dbReference type="Proteomes" id="UP001055101"/>
    </source>
</evidence>
<dbReference type="EMBL" id="BPRA01000017">
    <property type="protein sequence ID" value="GJE57071.1"/>
    <property type="molecule type" value="Genomic_DNA"/>
</dbReference>
<dbReference type="SUPFAM" id="SSF141371">
    <property type="entry name" value="PilZ domain-like"/>
    <property type="match status" value="1"/>
</dbReference>
<evidence type="ECO:0000259" key="2">
    <source>
        <dbReference type="Pfam" id="PF07238"/>
    </source>
</evidence>
<feature type="region of interest" description="Disordered" evidence="1">
    <location>
        <begin position="108"/>
        <end position="132"/>
    </location>
</feature>
<reference evidence="3" key="2">
    <citation type="submission" date="2021-08" db="EMBL/GenBank/DDBJ databases">
        <authorList>
            <person name="Tani A."/>
            <person name="Ola A."/>
            <person name="Ogura Y."/>
            <person name="Katsura K."/>
            <person name="Hayashi T."/>
        </authorList>
    </citation>
    <scope>NUCLEOTIDE SEQUENCE</scope>
    <source>
        <strain evidence="3">DSM 23674</strain>
    </source>
</reference>
<keyword evidence="4" id="KW-1185">Reference proteome</keyword>
<organism evidence="3 4">
    <name type="scientific">Methylobacterium thuringiense</name>
    <dbReference type="NCBI Taxonomy" id="1003091"/>
    <lineage>
        <taxon>Bacteria</taxon>
        <taxon>Pseudomonadati</taxon>
        <taxon>Pseudomonadota</taxon>
        <taxon>Alphaproteobacteria</taxon>
        <taxon>Hyphomicrobiales</taxon>
        <taxon>Methylobacteriaceae</taxon>
        <taxon>Methylobacterium</taxon>
    </lineage>
</organism>
<dbReference type="InterPro" id="IPR009875">
    <property type="entry name" value="PilZ_domain"/>
</dbReference>
<dbReference type="Proteomes" id="UP001055101">
    <property type="component" value="Unassembled WGS sequence"/>
</dbReference>
<evidence type="ECO:0000256" key="1">
    <source>
        <dbReference type="SAM" id="MobiDB-lite"/>
    </source>
</evidence>
<name>A0ABQ4TPZ1_9HYPH</name>
<dbReference type="Gene3D" id="2.40.10.220">
    <property type="entry name" value="predicted glycosyltransferase like domains"/>
    <property type="match status" value="1"/>
</dbReference>